<reference evidence="2 3" key="1">
    <citation type="journal article" date="2014" name="BMC Genomics">
        <title>Comparative genome sequencing reveals chemotype-specific gene clusters in the toxigenic black mold Stachybotrys.</title>
        <authorList>
            <person name="Semeiks J."/>
            <person name="Borek D."/>
            <person name="Otwinowski Z."/>
            <person name="Grishin N.V."/>
        </authorList>
    </citation>
    <scope>NUCLEOTIDE SEQUENCE [LARGE SCALE GENOMIC DNA]</scope>
    <source>
        <strain evidence="3">CBS 109288 / IBT 7711</strain>
    </source>
</reference>
<dbReference type="PANTHER" id="PTHR24148:SF78">
    <property type="entry name" value="HETEROKARYON INCOMPATIBILITY DOMAIN-CONTAINING PROTEIN"/>
    <property type="match status" value="1"/>
</dbReference>
<evidence type="ECO:0000313" key="2">
    <source>
        <dbReference type="EMBL" id="KEY64849.1"/>
    </source>
</evidence>
<gene>
    <name evidence="2" type="ORF">S7711_10082</name>
</gene>
<dbReference type="EMBL" id="KL648722">
    <property type="protein sequence ID" value="KEY64849.1"/>
    <property type="molecule type" value="Genomic_DNA"/>
</dbReference>
<dbReference type="OrthoDB" id="194358at2759"/>
<evidence type="ECO:0000259" key="1">
    <source>
        <dbReference type="Pfam" id="PF06985"/>
    </source>
</evidence>
<dbReference type="Proteomes" id="UP000028045">
    <property type="component" value="Unassembled WGS sequence"/>
</dbReference>
<name>A0A084AHS0_STACB</name>
<dbReference type="InterPro" id="IPR010730">
    <property type="entry name" value="HET"/>
</dbReference>
<accession>A0A084AHS0</accession>
<evidence type="ECO:0000313" key="3">
    <source>
        <dbReference type="Proteomes" id="UP000028045"/>
    </source>
</evidence>
<protein>
    <recommendedName>
        <fullName evidence="1">Heterokaryon incompatibility domain-containing protein</fullName>
    </recommendedName>
</protein>
<proteinExistence type="predicted"/>
<feature type="domain" description="Heterokaryon incompatibility" evidence="1">
    <location>
        <begin position="2"/>
        <end position="88"/>
    </location>
</feature>
<keyword evidence="3" id="KW-1185">Reference proteome</keyword>
<dbReference type="AlphaFoldDB" id="A0A084AHS0"/>
<sequence length="733" mass="80838">MEERNRQVQSMAKIYAQASRVIVWLGEVRVGYAQVHREALLDNDQGLEELRAAADAQPTNSSDGEMNQRAILSVLQQSWFQRIWVLQEAAAARQILIVSDSAEIDGYTFCLGLNASKATFQDRDTQSRIRSAAYLIKGAVFRSKYVATHLERFSLNIRPLGELIDMYHNRQATDRRDKVYALLGMSSDVSVGLSPDYDISWKDLFYRLVKSLVGAQASVETWEEREIAVITANGCILGEVSLVESDGDWNDTQSVHIVSKNTRQHSAQKKGWTCCWTLHTTAKSIRKGDAVCLLQGASKPMIVRLYNDYCAIIAISVTPTSNVERERSGVDWPELLGAVKIFRRDFLIVWNWEDISERMGDKKADEWFENSQVPRHTKPESERELDEASRLRNTGLILADLERCEAAEWNLLKAMDVHIRVSGSLEHMVHSMDDLALVCRGLGDSKRAYKLKLMANMLGQRGDYSQITEEMIARVARSAGPEIMALLLNQRGDEVKITESVVKAAAGNESSGQDVTSLLLNQRGDEVKITESVVKAAAGNETSGQDIMSLLLTQRGDEVKITESVAKAAAGNWTSGQHVMSLLLIQRGDEVKITEGVVKVAARNEWSGQDVMTLLLAQRGDEVKITESVLEAAAGNRTSGQDVMSLLLTQCGDEVKITEGVVKAAAGNWTSGQDVMSLLLAQRGDEVKITEGVLEAAAGNEDSGQDVMSLLLAQCSEEIKITESVVKAVAGNE</sequence>
<dbReference type="InterPro" id="IPR055530">
    <property type="entry name" value="DUF7104"/>
</dbReference>
<dbReference type="Gene3D" id="1.20.5.340">
    <property type="match status" value="4"/>
</dbReference>
<organism evidence="2 3">
    <name type="scientific">Stachybotrys chartarum (strain CBS 109288 / IBT 7711)</name>
    <name type="common">Toxic black mold</name>
    <name type="synonym">Stilbospora chartarum</name>
    <dbReference type="NCBI Taxonomy" id="1280523"/>
    <lineage>
        <taxon>Eukaryota</taxon>
        <taxon>Fungi</taxon>
        <taxon>Dikarya</taxon>
        <taxon>Ascomycota</taxon>
        <taxon>Pezizomycotina</taxon>
        <taxon>Sordariomycetes</taxon>
        <taxon>Hypocreomycetidae</taxon>
        <taxon>Hypocreales</taxon>
        <taxon>Stachybotryaceae</taxon>
        <taxon>Stachybotrys</taxon>
    </lineage>
</organism>
<dbReference type="InterPro" id="IPR052895">
    <property type="entry name" value="HetReg/Transcr_Mod"/>
</dbReference>
<dbReference type="Pfam" id="PF23397">
    <property type="entry name" value="DUF7104"/>
    <property type="match status" value="8"/>
</dbReference>
<dbReference type="Pfam" id="PF06985">
    <property type="entry name" value="HET"/>
    <property type="match status" value="1"/>
</dbReference>
<dbReference type="PANTHER" id="PTHR24148">
    <property type="entry name" value="ANKYRIN REPEAT DOMAIN-CONTAINING PROTEIN 39 HOMOLOG-RELATED"/>
    <property type="match status" value="1"/>
</dbReference>
<dbReference type="HOGENOM" id="CLU_004184_9_0_1"/>